<evidence type="ECO:0000256" key="2">
    <source>
        <dbReference type="ARBA" id="ARBA00010621"/>
    </source>
</evidence>
<dbReference type="PANTHER" id="PTHR30622">
    <property type="entry name" value="UNDECAPRENYL-DIPHOSPHATASE"/>
    <property type="match status" value="1"/>
</dbReference>
<dbReference type="Proteomes" id="UP001478817">
    <property type="component" value="Unassembled WGS sequence"/>
</dbReference>
<accession>A0ABV1IF14</accession>
<comment type="similarity">
    <text evidence="2 17">Belongs to the UppP family.</text>
</comment>
<dbReference type="Pfam" id="PF02673">
    <property type="entry name" value="BacA"/>
    <property type="match status" value="1"/>
</dbReference>
<name>A0ABV1IF14_9ACTN</name>
<evidence type="ECO:0000256" key="12">
    <source>
        <dbReference type="ARBA" id="ARBA00023251"/>
    </source>
</evidence>
<comment type="subcellular location">
    <subcellularLocation>
        <location evidence="1 17">Cell membrane</location>
        <topology evidence="1 17">Multi-pass membrane protein</topology>
    </subcellularLocation>
</comment>
<organism evidence="18 19">
    <name type="scientific">Paratractidigestivibacter faecalis</name>
    <dbReference type="NCBI Taxonomy" id="2292441"/>
    <lineage>
        <taxon>Bacteria</taxon>
        <taxon>Bacillati</taxon>
        <taxon>Actinomycetota</taxon>
        <taxon>Coriobacteriia</taxon>
        <taxon>Coriobacteriales</taxon>
        <taxon>Atopobiaceae</taxon>
        <taxon>Paratractidigestivibacter</taxon>
    </lineage>
</organism>
<evidence type="ECO:0000313" key="19">
    <source>
        <dbReference type="Proteomes" id="UP001478817"/>
    </source>
</evidence>
<dbReference type="HAMAP" id="MF_01006">
    <property type="entry name" value="Undec_diphosphatase"/>
    <property type="match status" value="1"/>
</dbReference>
<comment type="catalytic activity">
    <reaction evidence="16 17">
        <text>di-trans,octa-cis-undecaprenyl diphosphate + H2O = di-trans,octa-cis-undecaprenyl phosphate + phosphate + H(+)</text>
        <dbReference type="Rhea" id="RHEA:28094"/>
        <dbReference type="ChEBI" id="CHEBI:15377"/>
        <dbReference type="ChEBI" id="CHEBI:15378"/>
        <dbReference type="ChEBI" id="CHEBI:43474"/>
        <dbReference type="ChEBI" id="CHEBI:58405"/>
        <dbReference type="ChEBI" id="CHEBI:60392"/>
        <dbReference type="EC" id="3.6.1.27"/>
    </reaction>
</comment>
<evidence type="ECO:0000256" key="4">
    <source>
        <dbReference type="ARBA" id="ARBA00021581"/>
    </source>
</evidence>
<keyword evidence="19" id="KW-1185">Reference proteome</keyword>
<evidence type="ECO:0000256" key="10">
    <source>
        <dbReference type="ARBA" id="ARBA00022989"/>
    </source>
</evidence>
<dbReference type="NCBIfam" id="NF001389">
    <property type="entry name" value="PRK00281.1-2"/>
    <property type="match status" value="1"/>
</dbReference>
<evidence type="ECO:0000256" key="6">
    <source>
        <dbReference type="ARBA" id="ARBA00022692"/>
    </source>
</evidence>
<evidence type="ECO:0000256" key="15">
    <source>
        <dbReference type="ARBA" id="ARBA00032932"/>
    </source>
</evidence>
<keyword evidence="7 17" id="KW-0378">Hydrolase</keyword>
<dbReference type="InterPro" id="IPR003824">
    <property type="entry name" value="UppP"/>
</dbReference>
<feature type="transmembrane region" description="Helical" evidence="17">
    <location>
        <begin position="296"/>
        <end position="315"/>
    </location>
</feature>
<keyword evidence="11 17" id="KW-0472">Membrane</keyword>
<feature type="transmembrane region" description="Helical" evidence="17">
    <location>
        <begin position="45"/>
        <end position="66"/>
    </location>
</feature>
<feature type="transmembrane region" description="Helical" evidence="17">
    <location>
        <begin position="264"/>
        <end position="284"/>
    </location>
</feature>
<keyword evidence="9 17" id="KW-0573">Peptidoglycan synthesis</keyword>
<evidence type="ECO:0000256" key="3">
    <source>
        <dbReference type="ARBA" id="ARBA00012374"/>
    </source>
</evidence>
<keyword evidence="5 17" id="KW-1003">Cell membrane</keyword>
<evidence type="ECO:0000256" key="9">
    <source>
        <dbReference type="ARBA" id="ARBA00022984"/>
    </source>
</evidence>
<sequence>MDFIELIKAAVFGVVEGITEWLPISSTGHMLLLNQFLTMNVSADFWDMFLVVIQLGAILAVCVIFFHQLNPFSPSKAPYQRRNTWTLWGKTIVACIPAAVIGIPIDNWMEEHLGSPFVIAAALIVYGIAFIVIENRREAKAAAALPGAGNHPAVGRPKHFATAESAAPATRSELADAEAPIQSLDELDWKTAIGIGLFQVLSIVPGTSRSGSTIIGGLILGCSRTVVAEFTFYLAIPVMVGASGLRLVKYFLKGNVFAPMELAILLVGCAVAFVVSLACIRFLMGFVRKHDFKPFGWYRIVLGVLVIAWFGITALL</sequence>
<dbReference type="EC" id="3.6.1.27" evidence="3 17"/>
<keyword evidence="6 17" id="KW-0812">Transmembrane</keyword>
<comment type="miscellaneous">
    <text evidence="17">Bacitracin is thought to be involved in the inhibition of peptidoglycan synthesis by sequestering undecaprenyl diphosphate, thereby reducing the pool of lipid carrier available.</text>
</comment>
<protein>
    <recommendedName>
        <fullName evidence="4 17">Undecaprenyl-diphosphatase</fullName>
        <ecNumber evidence="3 17">3.6.1.27</ecNumber>
    </recommendedName>
    <alternativeName>
        <fullName evidence="15 17">Bacitracin resistance protein</fullName>
    </alternativeName>
    <alternativeName>
        <fullName evidence="14 17">Undecaprenyl pyrophosphate phosphatase</fullName>
    </alternativeName>
</protein>
<keyword evidence="10 17" id="KW-1133">Transmembrane helix</keyword>
<comment type="function">
    <text evidence="17">Catalyzes the dephosphorylation of undecaprenyl diphosphate (UPP). Confers resistance to bacitracin.</text>
</comment>
<evidence type="ECO:0000256" key="1">
    <source>
        <dbReference type="ARBA" id="ARBA00004651"/>
    </source>
</evidence>
<dbReference type="PANTHER" id="PTHR30622:SF3">
    <property type="entry name" value="UNDECAPRENYL-DIPHOSPHATASE"/>
    <property type="match status" value="1"/>
</dbReference>
<evidence type="ECO:0000256" key="16">
    <source>
        <dbReference type="ARBA" id="ARBA00047594"/>
    </source>
</evidence>
<evidence type="ECO:0000256" key="13">
    <source>
        <dbReference type="ARBA" id="ARBA00023316"/>
    </source>
</evidence>
<gene>
    <name evidence="17" type="primary">uppP</name>
    <name evidence="18" type="ORF">AAAT05_00850</name>
</gene>
<keyword evidence="12 17" id="KW-0046">Antibiotic resistance</keyword>
<dbReference type="GO" id="GO:0050380">
    <property type="term" value="F:undecaprenyl-diphosphatase activity"/>
    <property type="evidence" value="ECO:0007669"/>
    <property type="project" value="UniProtKB-EC"/>
</dbReference>
<dbReference type="RefSeq" id="WP_349181252.1">
    <property type="nucleotide sequence ID" value="NZ_JBBNGS010000001.1"/>
</dbReference>
<evidence type="ECO:0000256" key="14">
    <source>
        <dbReference type="ARBA" id="ARBA00032707"/>
    </source>
</evidence>
<reference evidence="18 19" key="1">
    <citation type="submission" date="2024-04" db="EMBL/GenBank/DDBJ databases">
        <title>Human intestinal bacterial collection.</title>
        <authorList>
            <person name="Pauvert C."/>
            <person name="Hitch T.C.A."/>
            <person name="Clavel T."/>
        </authorList>
    </citation>
    <scope>NUCLEOTIDE SEQUENCE [LARGE SCALE GENOMIC DNA]</scope>
    <source>
        <strain evidence="18 19">CLA-AA-H197</strain>
    </source>
</reference>
<evidence type="ECO:0000256" key="11">
    <source>
        <dbReference type="ARBA" id="ARBA00023136"/>
    </source>
</evidence>
<evidence type="ECO:0000256" key="8">
    <source>
        <dbReference type="ARBA" id="ARBA00022960"/>
    </source>
</evidence>
<feature type="transmembrane region" description="Helical" evidence="17">
    <location>
        <begin position="117"/>
        <end position="133"/>
    </location>
</feature>
<evidence type="ECO:0000256" key="5">
    <source>
        <dbReference type="ARBA" id="ARBA00022475"/>
    </source>
</evidence>
<keyword evidence="8 17" id="KW-0133">Cell shape</keyword>
<dbReference type="EMBL" id="JBBNGS010000001">
    <property type="protein sequence ID" value="MEQ2636905.1"/>
    <property type="molecule type" value="Genomic_DNA"/>
</dbReference>
<evidence type="ECO:0000256" key="17">
    <source>
        <dbReference type="HAMAP-Rule" id="MF_01006"/>
    </source>
</evidence>
<evidence type="ECO:0000256" key="7">
    <source>
        <dbReference type="ARBA" id="ARBA00022801"/>
    </source>
</evidence>
<feature type="transmembrane region" description="Helical" evidence="17">
    <location>
        <begin position="87"/>
        <end position="105"/>
    </location>
</feature>
<evidence type="ECO:0000313" key="18">
    <source>
        <dbReference type="EMBL" id="MEQ2636905.1"/>
    </source>
</evidence>
<keyword evidence="13 17" id="KW-0961">Cell wall biogenesis/degradation</keyword>
<proteinExistence type="inferred from homology"/>
<feature type="transmembrane region" description="Helical" evidence="17">
    <location>
        <begin position="230"/>
        <end position="252"/>
    </location>
</feature>
<comment type="caution">
    <text evidence="18">The sequence shown here is derived from an EMBL/GenBank/DDBJ whole genome shotgun (WGS) entry which is preliminary data.</text>
</comment>